<gene>
    <name evidence="7" type="ORF">FEM03_14960</name>
</gene>
<evidence type="ECO:0000256" key="4">
    <source>
        <dbReference type="ARBA" id="ARBA00022884"/>
    </source>
</evidence>
<evidence type="ECO:0000313" key="8">
    <source>
        <dbReference type="Proteomes" id="UP000306196"/>
    </source>
</evidence>
<evidence type="ECO:0000259" key="6">
    <source>
        <dbReference type="PROSITE" id="PS51686"/>
    </source>
</evidence>
<dbReference type="Pfam" id="PF01189">
    <property type="entry name" value="Methyltr_RsmB-F"/>
    <property type="match status" value="1"/>
</dbReference>
<dbReference type="OrthoDB" id="9810297at2"/>
<feature type="binding site" evidence="5">
    <location>
        <position position="309"/>
    </location>
    <ligand>
        <name>S-adenosyl-L-methionine</name>
        <dbReference type="ChEBI" id="CHEBI:59789"/>
    </ligand>
</feature>
<proteinExistence type="inferred from homology"/>
<dbReference type="InterPro" id="IPR001678">
    <property type="entry name" value="MeTrfase_RsmB-F_NOP2_dom"/>
</dbReference>
<dbReference type="Pfam" id="PF22458">
    <property type="entry name" value="RsmF-B_ferredox"/>
    <property type="match status" value="1"/>
</dbReference>
<keyword evidence="8" id="KW-1185">Reference proteome</keyword>
<dbReference type="InterPro" id="IPR029063">
    <property type="entry name" value="SAM-dependent_MTases_sf"/>
</dbReference>
<comment type="similarity">
    <text evidence="5">Belongs to the class I-like SAM-binding methyltransferase superfamily. RsmB/NOP family.</text>
</comment>
<dbReference type="Gene3D" id="3.40.50.150">
    <property type="entry name" value="Vaccinia Virus protein VP39"/>
    <property type="match status" value="1"/>
</dbReference>
<accession>A0A5R8KCR2</accession>
<dbReference type="SUPFAM" id="SSF53335">
    <property type="entry name" value="S-adenosyl-L-methionine-dependent methyltransferases"/>
    <property type="match status" value="1"/>
</dbReference>
<keyword evidence="3 5" id="KW-0949">S-adenosyl-L-methionine</keyword>
<evidence type="ECO:0000256" key="1">
    <source>
        <dbReference type="ARBA" id="ARBA00022603"/>
    </source>
</evidence>
<feature type="domain" description="SAM-dependent MTase RsmB/NOP-type" evidence="6">
    <location>
        <begin position="150"/>
        <end position="414"/>
    </location>
</feature>
<dbReference type="Gene3D" id="3.30.70.1170">
    <property type="entry name" value="Sun protein, domain 3"/>
    <property type="match status" value="1"/>
</dbReference>
<dbReference type="GO" id="GO:0008173">
    <property type="term" value="F:RNA methyltransferase activity"/>
    <property type="evidence" value="ECO:0007669"/>
    <property type="project" value="InterPro"/>
</dbReference>
<dbReference type="PANTHER" id="PTHR22807:SF53">
    <property type="entry name" value="RIBOSOMAL RNA SMALL SUBUNIT METHYLTRANSFERASE B-RELATED"/>
    <property type="match status" value="1"/>
</dbReference>
<reference evidence="7 8" key="1">
    <citation type="submission" date="2019-05" db="EMBL/GenBank/DDBJ databases">
        <title>Verrucobacter flavum gen. nov., sp. nov. a new member of the family Verrucomicrobiaceae.</title>
        <authorList>
            <person name="Szuroczki S."/>
            <person name="Abbaszade G."/>
            <person name="Szabo A."/>
            <person name="Felfoldi T."/>
            <person name="Schumann P."/>
            <person name="Boka K."/>
            <person name="Keki Z."/>
            <person name="Toumi M."/>
            <person name="Toth E."/>
        </authorList>
    </citation>
    <scope>NUCLEOTIDE SEQUENCE [LARGE SCALE GENOMIC DNA]</scope>
    <source>
        <strain evidence="7 8">MG-N-17</strain>
    </source>
</reference>
<evidence type="ECO:0000256" key="3">
    <source>
        <dbReference type="ARBA" id="ARBA00022691"/>
    </source>
</evidence>
<evidence type="ECO:0000256" key="5">
    <source>
        <dbReference type="PROSITE-ProRule" id="PRU01023"/>
    </source>
</evidence>
<feature type="active site" description="Nucleophile" evidence="5">
    <location>
        <position position="362"/>
    </location>
</feature>
<organism evidence="7 8">
    <name type="scientific">Phragmitibacter flavus</name>
    <dbReference type="NCBI Taxonomy" id="2576071"/>
    <lineage>
        <taxon>Bacteria</taxon>
        <taxon>Pseudomonadati</taxon>
        <taxon>Verrucomicrobiota</taxon>
        <taxon>Verrucomicrobiia</taxon>
        <taxon>Verrucomicrobiales</taxon>
        <taxon>Verrucomicrobiaceae</taxon>
        <taxon>Phragmitibacter</taxon>
    </lineage>
</organism>
<comment type="caution">
    <text evidence="5">Lacks conserved residue(s) required for the propagation of feature annotation.</text>
</comment>
<keyword evidence="1 5" id="KW-0489">Methyltransferase</keyword>
<comment type="caution">
    <text evidence="7">The sequence shown here is derived from an EMBL/GenBank/DDBJ whole genome shotgun (WGS) entry which is preliminary data.</text>
</comment>
<dbReference type="Proteomes" id="UP000306196">
    <property type="component" value="Unassembled WGS sequence"/>
</dbReference>
<protein>
    <submittedName>
        <fullName evidence="7">Methyltransferase domain-containing protein</fullName>
    </submittedName>
</protein>
<name>A0A5R8KCR2_9BACT</name>
<dbReference type="RefSeq" id="WP_138087083.1">
    <property type="nucleotide sequence ID" value="NZ_VAUV01000010.1"/>
</dbReference>
<dbReference type="GO" id="GO:0003723">
    <property type="term" value="F:RNA binding"/>
    <property type="evidence" value="ECO:0007669"/>
    <property type="project" value="UniProtKB-UniRule"/>
</dbReference>
<feature type="binding site" evidence="5">
    <location>
        <position position="264"/>
    </location>
    <ligand>
        <name>S-adenosyl-L-methionine</name>
        <dbReference type="ChEBI" id="CHEBI:59789"/>
    </ligand>
</feature>
<dbReference type="EMBL" id="VAUV01000010">
    <property type="protein sequence ID" value="TLD70027.1"/>
    <property type="molecule type" value="Genomic_DNA"/>
</dbReference>
<dbReference type="InterPro" id="IPR049560">
    <property type="entry name" value="MeTrfase_RsmB-F_NOP2_cat"/>
</dbReference>
<dbReference type="PANTHER" id="PTHR22807">
    <property type="entry name" value="NOP2 YEAST -RELATED NOL1/NOP2/FMU SUN DOMAIN-CONTAINING"/>
    <property type="match status" value="1"/>
</dbReference>
<dbReference type="GO" id="GO:0001510">
    <property type="term" value="P:RNA methylation"/>
    <property type="evidence" value="ECO:0007669"/>
    <property type="project" value="InterPro"/>
</dbReference>
<sequence>MPTPPTGSNRLHQHLIEQILFTLRRIMGEGVYADKAIEQAFKFHPKWGSRDRRLFAESTYDIVRWWRMLWHLAALPEKDYLKPTALSDTALWRVWGVYWLSRGKALPDWDVCRGIRMLKNPQSTPAIEASVPDWLYERAERELKKDWPSILEALNKPADVFLRVNTLKYKLRDLQIKLGAEDCDTQTVPDVPDAIRLIERRNVFTSPLFKAGYFEVQDAASQIIAPFVQVEPGMRVIDACAGAGGKTLHLGTLMKNKGRIIALDVHEYKLKELRKRATRNGVDNIEERVIEGSQTIKRLIASADRVLLDVPCSGTGVLRRNPDAKWKLSDEEIERLILLQAEILRSHSRMVKPGGKLVYATCSILPSENEKQIKSFLAENGGEWSLENQIHLRPDKQGFDGFYAARLIRLAPKA</sequence>
<dbReference type="InterPro" id="IPR054728">
    <property type="entry name" value="RsmB-like_ferredoxin"/>
</dbReference>
<dbReference type="PRINTS" id="PR02008">
    <property type="entry name" value="RCMTFAMILY"/>
</dbReference>
<dbReference type="CDD" id="cd02440">
    <property type="entry name" value="AdoMet_MTases"/>
    <property type="match status" value="1"/>
</dbReference>
<keyword evidence="4 5" id="KW-0694">RNA-binding</keyword>
<evidence type="ECO:0000256" key="2">
    <source>
        <dbReference type="ARBA" id="ARBA00022679"/>
    </source>
</evidence>
<keyword evidence="2 5" id="KW-0808">Transferase</keyword>
<dbReference type="PROSITE" id="PS51686">
    <property type="entry name" value="SAM_MT_RSMB_NOP"/>
    <property type="match status" value="1"/>
</dbReference>
<evidence type="ECO:0000313" key="7">
    <source>
        <dbReference type="EMBL" id="TLD70027.1"/>
    </source>
</evidence>
<dbReference type="AlphaFoldDB" id="A0A5R8KCR2"/>
<dbReference type="InterPro" id="IPR023267">
    <property type="entry name" value="RCMT"/>
</dbReference>